<feature type="domain" description="Metalloprotease TldD/E N-terminal" evidence="5">
    <location>
        <begin position="20"/>
        <end position="84"/>
    </location>
</feature>
<evidence type="ECO:0000256" key="1">
    <source>
        <dbReference type="ARBA" id="ARBA00005836"/>
    </source>
</evidence>
<dbReference type="InterPro" id="IPR051463">
    <property type="entry name" value="Peptidase_U62_metallo"/>
</dbReference>
<keyword evidence="9" id="KW-1185">Reference proteome</keyword>
<dbReference type="GeneID" id="65883338"/>
<dbReference type="GO" id="GO:0008237">
    <property type="term" value="F:metallopeptidase activity"/>
    <property type="evidence" value="ECO:0007669"/>
    <property type="project" value="UniProtKB-KW"/>
</dbReference>
<evidence type="ECO:0000313" key="8">
    <source>
        <dbReference type="EMBL" id="CAB3288065.1"/>
    </source>
</evidence>
<dbReference type="RefSeq" id="WP_214400413.1">
    <property type="nucleotide sequence ID" value="NZ_LR792632.1"/>
</dbReference>
<reference evidence="8 9" key="1">
    <citation type="submission" date="2020-04" db="EMBL/GenBank/DDBJ databases">
        <authorList>
            <consortium name="Genoscope - CEA"/>
            <person name="William W."/>
        </authorList>
    </citation>
    <scope>NUCLEOTIDE SEQUENCE [LARGE SCALE GENOMIC DNA]</scope>
    <source>
        <strain evidence="8 9">SG7</strain>
    </source>
</reference>
<dbReference type="Proteomes" id="UP000679213">
    <property type="component" value="Chromosome I"/>
</dbReference>
<dbReference type="PIRSF" id="PIRSF004919">
    <property type="entry name" value="TldD"/>
    <property type="match status" value="1"/>
</dbReference>
<keyword evidence="4" id="KW-0482">Metalloprotease</keyword>
<gene>
    <name evidence="8" type="ORF">MLAUSG7_0529</name>
</gene>
<dbReference type="GO" id="GO:0005829">
    <property type="term" value="C:cytosol"/>
    <property type="evidence" value="ECO:0007669"/>
    <property type="project" value="TreeGrafter"/>
</dbReference>
<dbReference type="FunFam" id="3.30.2290.10:FF:000003">
    <property type="entry name" value="Zinc-dependent protease, TldD/PmbA family"/>
    <property type="match status" value="1"/>
</dbReference>
<dbReference type="InterPro" id="IPR045569">
    <property type="entry name" value="Metalloprtase-TldD/E_C"/>
</dbReference>
<feature type="domain" description="Metalloprotease TldD/E C-terminal" evidence="6">
    <location>
        <begin position="226"/>
        <end position="428"/>
    </location>
</feature>
<protein>
    <submittedName>
        <fullName evidence="8">TldD protein, part of proposed TldE/TldD proteolytic complex (PMID 12029038)</fullName>
    </submittedName>
</protein>
<proteinExistence type="inferred from homology"/>
<organism evidence="8 9">
    <name type="scientific">Methanocaldococcus lauensis</name>
    <dbReference type="NCBI Taxonomy" id="2546128"/>
    <lineage>
        <taxon>Archaea</taxon>
        <taxon>Methanobacteriati</taxon>
        <taxon>Methanobacteriota</taxon>
        <taxon>Methanomada group</taxon>
        <taxon>Methanococci</taxon>
        <taxon>Methanococcales</taxon>
        <taxon>Methanocaldococcaceae</taxon>
        <taxon>Methanocaldococcus</taxon>
    </lineage>
</organism>
<feature type="domain" description="Metalloprotease TldD/E central" evidence="7">
    <location>
        <begin position="114"/>
        <end position="218"/>
    </location>
</feature>
<name>A0A8D6PVH4_9EURY</name>
<dbReference type="KEGG" id="mesg:MLAUSG7_0529"/>
<dbReference type="PANTHER" id="PTHR30624:SF0">
    <property type="entry name" value="METALLOPROTEASE SLR0863"/>
    <property type="match status" value="1"/>
</dbReference>
<keyword evidence="3" id="KW-0378">Hydrolase</keyword>
<comment type="similarity">
    <text evidence="1">Belongs to the peptidase U62 family.</text>
</comment>
<dbReference type="PANTHER" id="PTHR30624">
    <property type="entry name" value="UNCHARACTERIZED PROTEIN TLDD AND PMBA"/>
    <property type="match status" value="1"/>
</dbReference>
<evidence type="ECO:0000259" key="6">
    <source>
        <dbReference type="Pfam" id="PF19289"/>
    </source>
</evidence>
<evidence type="ECO:0000259" key="7">
    <source>
        <dbReference type="Pfam" id="PF19290"/>
    </source>
</evidence>
<evidence type="ECO:0000313" key="9">
    <source>
        <dbReference type="Proteomes" id="UP000679213"/>
    </source>
</evidence>
<dbReference type="AlphaFoldDB" id="A0A8D6PVH4"/>
<evidence type="ECO:0000259" key="5">
    <source>
        <dbReference type="Pfam" id="PF01523"/>
    </source>
</evidence>
<evidence type="ECO:0000256" key="3">
    <source>
        <dbReference type="ARBA" id="ARBA00022801"/>
    </source>
</evidence>
<dbReference type="InterPro" id="IPR025502">
    <property type="entry name" value="TldD"/>
</dbReference>
<dbReference type="InterPro" id="IPR035068">
    <property type="entry name" value="TldD/PmbA_N"/>
</dbReference>
<keyword evidence="2" id="KW-0645">Protease</keyword>
<evidence type="ECO:0000256" key="2">
    <source>
        <dbReference type="ARBA" id="ARBA00022670"/>
    </source>
</evidence>
<dbReference type="EMBL" id="LR792632">
    <property type="protein sequence ID" value="CAB3288065.1"/>
    <property type="molecule type" value="Genomic_DNA"/>
</dbReference>
<dbReference type="Pfam" id="PF19290">
    <property type="entry name" value="PmbA_TldD_2nd"/>
    <property type="match status" value="1"/>
</dbReference>
<sequence>MINSINIEKLEKLLEVGDYADLRIHSGQTNSIILKDGKIEEISSGLGQGVAVRILYKNGWGFASSNIINEKEIENLINKAYKMAKISNEYSVKEVSLKDYKAIVDNYQMIGKINPVEVDIDEKKDIIIDAYKNMMDEKIKSISVSYSDVLGKKLFINSEGSRIEGEITRCIMYMNCVAKENGNLQYGAERTGGFGFEKILDNYLNLSIEAKNRALRLLKAKNCPKGKFKVILDPELAGVFIHEAVGHASEADLVLQNDSVFKDKLGERVGSEYVTVIDDATVKDAFGSYKYDDEGVEGKKTVIIENGILKTYLHSRETAGRMNAELTGNGRSEGLNKPIVRLSNTYIKPGDWSFEELLEDTKEGIFLKGSRGGQVDTGKGLFQFSAVEAYLIENGELTQVLKDAGLSGEILDILFKVDAVTKDFKLSVGYCGKYGQSVPVGDGGGFVRTIATIS</sequence>
<dbReference type="Pfam" id="PF19289">
    <property type="entry name" value="PmbA_TldD_3rd"/>
    <property type="match status" value="1"/>
</dbReference>
<evidence type="ECO:0000256" key="4">
    <source>
        <dbReference type="ARBA" id="ARBA00023049"/>
    </source>
</evidence>
<dbReference type="GO" id="GO:0006508">
    <property type="term" value="P:proteolysis"/>
    <property type="evidence" value="ECO:0007669"/>
    <property type="project" value="UniProtKB-KW"/>
</dbReference>
<dbReference type="InterPro" id="IPR036059">
    <property type="entry name" value="TldD/PmbA_sf"/>
</dbReference>
<dbReference type="SUPFAM" id="SSF111283">
    <property type="entry name" value="Putative modulator of DNA gyrase, PmbA/TldD"/>
    <property type="match status" value="1"/>
</dbReference>
<dbReference type="InterPro" id="IPR045570">
    <property type="entry name" value="Metalloprtase-TldD/E_cen_dom"/>
</dbReference>
<accession>A0A8D6PVH4</accession>
<dbReference type="Pfam" id="PF01523">
    <property type="entry name" value="PmbA_TldD_1st"/>
    <property type="match status" value="1"/>
</dbReference>
<dbReference type="Gene3D" id="3.30.2290.10">
    <property type="entry name" value="PmbA/TldD superfamily"/>
    <property type="match status" value="1"/>
</dbReference>
<dbReference type="InterPro" id="IPR002510">
    <property type="entry name" value="Metalloprtase-TldD/E_N"/>
</dbReference>